<dbReference type="InterPro" id="IPR050325">
    <property type="entry name" value="Prot/Nucl_acid_deglycase"/>
</dbReference>
<sequence length="227" mass="25133">MSKKLLLVAPNYGGWGEEQQAPWDIMRKAGFEVTMATPRGKKPLPFAISVDPDFVDPIQNYNVNPPEVCRRVKEIVDGKEWEDAIKIDDAKMSDYDAIALTCGPGAILDVNGRKQLHDMLLEALYDKKIIGALCYSVAALVFARDPKNDYKSIIWGKNVTAHPRSWDFHVDLDHSGLYGITPDNQPTNVVTPGFIYPLQDIVTDAVGPNGSVAFADNANRENPSVVY</sequence>
<comment type="similarity">
    <text evidence="3">Belongs to the peptidase C56 family. HSP31-like subfamily.</text>
</comment>
<keyword evidence="1" id="KW-0346">Stress response</keyword>
<dbReference type="GO" id="GO:0019172">
    <property type="term" value="F:glyoxalase III activity"/>
    <property type="evidence" value="ECO:0007669"/>
    <property type="project" value="TreeGrafter"/>
</dbReference>
<reference evidence="4" key="1">
    <citation type="journal article" date="2014" name="Front. Microbiol.">
        <title>High frequency of phylogenetically diverse reductive dehalogenase-homologous genes in deep subseafloor sedimentary metagenomes.</title>
        <authorList>
            <person name="Kawai M."/>
            <person name="Futagami T."/>
            <person name="Toyoda A."/>
            <person name="Takaki Y."/>
            <person name="Nishi S."/>
            <person name="Hori S."/>
            <person name="Arai W."/>
            <person name="Tsubouchi T."/>
            <person name="Morono Y."/>
            <person name="Uchiyama I."/>
            <person name="Ito T."/>
            <person name="Fujiyama A."/>
            <person name="Inagaki F."/>
            <person name="Takami H."/>
        </authorList>
    </citation>
    <scope>NUCLEOTIDE SEQUENCE</scope>
    <source>
        <strain evidence="4">Expedition CK06-06</strain>
    </source>
</reference>
<evidence type="ECO:0008006" key="5">
    <source>
        <dbReference type="Google" id="ProtNLM"/>
    </source>
</evidence>
<protein>
    <recommendedName>
        <fullName evidence="5">DJ-1/PfpI domain-containing protein</fullName>
    </recommendedName>
</protein>
<dbReference type="PANTHER" id="PTHR48094">
    <property type="entry name" value="PROTEIN/NUCLEIC ACID DEGLYCASE DJ-1-RELATED"/>
    <property type="match status" value="1"/>
</dbReference>
<comment type="caution">
    <text evidence="4">The sequence shown here is derived from an EMBL/GenBank/DDBJ whole genome shotgun (WGS) entry which is preliminary data.</text>
</comment>
<evidence type="ECO:0000313" key="4">
    <source>
        <dbReference type="EMBL" id="GAG94625.1"/>
    </source>
</evidence>
<evidence type="ECO:0000256" key="1">
    <source>
        <dbReference type="ARBA" id="ARBA00023016"/>
    </source>
</evidence>
<organism evidence="4">
    <name type="scientific">marine sediment metagenome</name>
    <dbReference type="NCBI Taxonomy" id="412755"/>
    <lineage>
        <taxon>unclassified sequences</taxon>
        <taxon>metagenomes</taxon>
        <taxon>ecological metagenomes</taxon>
    </lineage>
</organism>
<dbReference type="SUPFAM" id="SSF52317">
    <property type="entry name" value="Class I glutamine amidotransferase-like"/>
    <property type="match status" value="1"/>
</dbReference>
<dbReference type="PANTHER" id="PTHR48094:SF11">
    <property type="entry name" value="GLUTATHIONE-INDEPENDENT GLYOXALASE HSP31-RELATED"/>
    <property type="match status" value="1"/>
</dbReference>
<dbReference type="GO" id="GO:0005737">
    <property type="term" value="C:cytoplasm"/>
    <property type="evidence" value="ECO:0007669"/>
    <property type="project" value="TreeGrafter"/>
</dbReference>
<dbReference type="InterPro" id="IPR029062">
    <property type="entry name" value="Class_I_gatase-like"/>
</dbReference>
<dbReference type="InterPro" id="IPR032633">
    <property type="entry name" value="ThiJ-like"/>
</dbReference>
<gene>
    <name evidence="4" type="ORF">S01H4_36730</name>
</gene>
<keyword evidence="2" id="KW-0456">Lyase</keyword>
<accession>X1BHY5</accession>
<dbReference type="Pfam" id="PF17124">
    <property type="entry name" value="ThiJ_like"/>
    <property type="match status" value="1"/>
</dbReference>
<proteinExistence type="inferred from homology"/>
<dbReference type="GO" id="GO:0019243">
    <property type="term" value="P:methylglyoxal catabolic process to D-lactate via S-lactoyl-glutathione"/>
    <property type="evidence" value="ECO:0007669"/>
    <property type="project" value="TreeGrafter"/>
</dbReference>
<dbReference type="EMBL" id="BART01019658">
    <property type="protein sequence ID" value="GAG94625.1"/>
    <property type="molecule type" value="Genomic_DNA"/>
</dbReference>
<dbReference type="Gene3D" id="3.40.50.880">
    <property type="match status" value="1"/>
</dbReference>
<feature type="non-terminal residue" evidence="4">
    <location>
        <position position="227"/>
    </location>
</feature>
<evidence type="ECO:0000256" key="3">
    <source>
        <dbReference type="ARBA" id="ARBA00038493"/>
    </source>
</evidence>
<name>X1BHY5_9ZZZZ</name>
<evidence type="ECO:0000256" key="2">
    <source>
        <dbReference type="ARBA" id="ARBA00023239"/>
    </source>
</evidence>
<dbReference type="AlphaFoldDB" id="X1BHY5"/>